<dbReference type="AlphaFoldDB" id="A0A9P9IV08"/>
<evidence type="ECO:0000313" key="3">
    <source>
        <dbReference type="Proteomes" id="UP000717696"/>
    </source>
</evidence>
<evidence type="ECO:0000256" key="1">
    <source>
        <dbReference type="SAM" id="Phobius"/>
    </source>
</evidence>
<gene>
    <name evidence="2" type="ORF">B0J13DRAFT_560649</name>
</gene>
<keyword evidence="1" id="KW-0812">Transmembrane</keyword>
<sequence length="59" mass="6232">MVPPYPSSSLCLLRALVVIASLQNAFPGWCGLNRVTIVCRLGGLLLVSSLSTVVFPLTS</sequence>
<keyword evidence="1" id="KW-1133">Transmembrane helix</keyword>
<feature type="transmembrane region" description="Helical" evidence="1">
    <location>
        <begin position="35"/>
        <end position="57"/>
    </location>
</feature>
<reference evidence="2" key="1">
    <citation type="journal article" date="2021" name="Nat. Commun.">
        <title>Genetic determinants of endophytism in the Arabidopsis root mycobiome.</title>
        <authorList>
            <person name="Mesny F."/>
            <person name="Miyauchi S."/>
            <person name="Thiergart T."/>
            <person name="Pickel B."/>
            <person name="Atanasova L."/>
            <person name="Karlsson M."/>
            <person name="Huettel B."/>
            <person name="Barry K.W."/>
            <person name="Haridas S."/>
            <person name="Chen C."/>
            <person name="Bauer D."/>
            <person name="Andreopoulos W."/>
            <person name="Pangilinan J."/>
            <person name="LaButti K."/>
            <person name="Riley R."/>
            <person name="Lipzen A."/>
            <person name="Clum A."/>
            <person name="Drula E."/>
            <person name="Henrissat B."/>
            <person name="Kohler A."/>
            <person name="Grigoriev I.V."/>
            <person name="Martin F.M."/>
            <person name="Hacquard S."/>
        </authorList>
    </citation>
    <scope>NUCLEOTIDE SEQUENCE</scope>
    <source>
        <strain evidence="2">MPI-CAGE-AT-0021</strain>
    </source>
</reference>
<protein>
    <submittedName>
        <fullName evidence="2">Uncharacterized protein</fullName>
    </submittedName>
</protein>
<accession>A0A9P9IV08</accession>
<keyword evidence="3" id="KW-1185">Reference proteome</keyword>
<proteinExistence type="predicted"/>
<organism evidence="2 3">
    <name type="scientific">Dactylonectria estremocensis</name>
    <dbReference type="NCBI Taxonomy" id="1079267"/>
    <lineage>
        <taxon>Eukaryota</taxon>
        <taxon>Fungi</taxon>
        <taxon>Dikarya</taxon>
        <taxon>Ascomycota</taxon>
        <taxon>Pezizomycotina</taxon>
        <taxon>Sordariomycetes</taxon>
        <taxon>Hypocreomycetidae</taxon>
        <taxon>Hypocreales</taxon>
        <taxon>Nectriaceae</taxon>
        <taxon>Dactylonectria</taxon>
    </lineage>
</organism>
<comment type="caution">
    <text evidence="2">The sequence shown here is derived from an EMBL/GenBank/DDBJ whole genome shotgun (WGS) entry which is preliminary data.</text>
</comment>
<keyword evidence="1" id="KW-0472">Membrane</keyword>
<dbReference type="Proteomes" id="UP000717696">
    <property type="component" value="Unassembled WGS sequence"/>
</dbReference>
<name>A0A9P9IV08_9HYPO</name>
<dbReference type="EMBL" id="JAGMUU010000017">
    <property type="protein sequence ID" value="KAH7134552.1"/>
    <property type="molecule type" value="Genomic_DNA"/>
</dbReference>
<evidence type="ECO:0000313" key="2">
    <source>
        <dbReference type="EMBL" id="KAH7134552.1"/>
    </source>
</evidence>